<sequence length="919" mass="95773">MGKKALTAALAAACLVTLAASAPAAAEFGIESFDTDTHTPIPDPSDPDAAPSRHLSQAGAHADSTVRFRVRTKGDGHGYTITDGSLKDVVLDLPPGFAGNPQAVPQCNPAHFNNLAGENCPPSTQVGFARTELPNNSLGRPNFFRTSPVYNLRPAAGETAAFGFYVVFVPVKIVASVRSDGDFGLRTTVGNISQAATVFGQELTLWGVPADPVHDYQRYSNGLFSATGASAGVEPRPFLTLPPACNGPQVTTLRARPWGGGGWVETQDVADDPVTGDTSGPKGCEKLGFGASLSMRPNDTRAAAPAPYTARLNVALDENPRGLATANVRNVQVTLPEGVSISPSSADGLGACRADQLGLGTAAEPTCPDSSKIGDVEIETPLLPSPLTGEVYLRAPTPERMFAIALVVRGHGLLLKLPGEIDPDPVTGRISTSFSNNPQLPFEQLTLRFKGGPRAPLTNPRDCGPKTTTTTITSWAGHRVTSEDTFTIDRGPDGGPCRALGFAPSFAAGSVDPAAGRSSTFTLAFGRGDADHDLSTIDVRMPPGLTGRLAIADQCADALAAAGGCPASARVGSVTVGSGAGASPFYLPGRVYMTGPYKGAPLGLAIVVPAVAGPFDLGTVVVRAAVFVDRSTAALRVVADPMPTILEGVPLRVRAVNVRIDRDGFMVNPTGCGRKQVTATIGSAAGSSAAVASRFAAVDCGSRPLKPAMTLAVGARGKLTRGKRTPFTATLAQTPGQGNLKSVEVTLPKTLNSRLDVVNRREACSIEQFAADRCPMRVGTGTAVTPLLRQPLTGPAYFVYNPARRLPDLVVRLKGQVAVDLVGKVTITRDLRLRTTFDAVPDVPISRFRLALASGPRNGPIGVVRDLCGAEARAATASIAFVGHNGKRVDLDQRLRINGCRATTRARGAAKKTPTRRNR</sequence>
<evidence type="ECO:0000313" key="3">
    <source>
        <dbReference type="EMBL" id="MDW5596488.1"/>
    </source>
</evidence>
<keyword evidence="2" id="KW-0732">Signal</keyword>
<name>A0ABU4HT88_9ACTN</name>
<reference evidence="4" key="1">
    <citation type="submission" date="2023-07" db="EMBL/GenBank/DDBJ databases">
        <title>Conexibacter stalactiti sp. nov., isolated from stalactites in a lava cave and emended description of the genus Conexibacter.</title>
        <authorList>
            <person name="Lee S.D."/>
        </authorList>
    </citation>
    <scope>NUCLEOTIDE SEQUENCE [LARGE SCALE GENOMIC DNA]</scope>
    <source>
        <strain evidence="4">KCTC 39840</strain>
    </source>
</reference>
<feature type="region of interest" description="Disordered" evidence="1">
    <location>
        <begin position="34"/>
        <end position="63"/>
    </location>
</feature>
<feature type="chain" id="PRO_5046196748" evidence="2">
    <location>
        <begin position="25"/>
        <end position="919"/>
    </location>
</feature>
<evidence type="ECO:0000256" key="2">
    <source>
        <dbReference type="SAM" id="SignalP"/>
    </source>
</evidence>
<feature type="signal peptide" evidence="2">
    <location>
        <begin position="1"/>
        <end position="24"/>
    </location>
</feature>
<accession>A0ABU4HT88</accession>
<keyword evidence="4" id="KW-1185">Reference proteome</keyword>
<evidence type="ECO:0000313" key="4">
    <source>
        <dbReference type="Proteomes" id="UP001284601"/>
    </source>
</evidence>
<evidence type="ECO:0000256" key="1">
    <source>
        <dbReference type="SAM" id="MobiDB-lite"/>
    </source>
</evidence>
<comment type="caution">
    <text evidence="3">The sequence shown here is derived from an EMBL/GenBank/DDBJ whole genome shotgun (WGS) entry which is preliminary data.</text>
</comment>
<gene>
    <name evidence="3" type="ORF">R7226_19230</name>
</gene>
<organism evidence="3 4">
    <name type="scientific">Conexibacter stalactiti</name>
    <dbReference type="NCBI Taxonomy" id="1940611"/>
    <lineage>
        <taxon>Bacteria</taxon>
        <taxon>Bacillati</taxon>
        <taxon>Actinomycetota</taxon>
        <taxon>Thermoleophilia</taxon>
        <taxon>Solirubrobacterales</taxon>
        <taxon>Conexibacteraceae</taxon>
        <taxon>Conexibacter</taxon>
    </lineage>
</organism>
<dbReference type="Proteomes" id="UP001284601">
    <property type="component" value="Unassembled WGS sequence"/>
</dbReference>
<dbReference type="RefSeq" id="WP_318598879.1">
    <property type="nucleotide sequence ID" value="NZ_JAWSTH010000057.1"/>
</dbReference>
<dbReference type="EMBL" id="JAWSTH010000057">
    <property type="protein sequence ID" value="MDW5596488.1"/>
    <property type="molecule type" value="Genomic_DNA"/>
</dbReference>
<proteinExistence type="predicted"/>
<protein>
    <submittedName>
        <fullName evidence="3">Uncharacterized protein</fullName>
    </submittedName>
</protein>